<feature type="domain" description="C2H2-type" evidence="3">
    <location>
        <begin position="152"/>
        <end position="180"/>
    </location>
</feature>
<evidence type="ECO:0000313" key="4">
    <source>
        <dbReference type="EMBL" id="VDN11602.1"/>
    </source>
</evidence>
<evidence type="ECO:0000256" key="1">
    <source>
        <dbReference type="PROSITE-ProRule" id="PRU00042"/>
    </source>
</evidence>
<dbReference type="Gene3D" id="3.30.160.60">
    <property type="entry name" value="Classic Zinc Finger"/>
    <property type="match status" value="1"/>
</dbReference>
<feature type="region of interest" description="Disordered" evidence="2">
    <location>
        <begin position="54"/>
        <end position="118"/>
    </location>
</feature>
<dbReference type="PROSITE" id="PS00028">
    <property type="entry name" value="ZINC_FINGER_C2H2_1"/>
    <property type="match status" value="1"/>
</dbReference>
<dbReference type="AlphaFoldDB" id="A0A3P7NSZ5"/>
<dbReference type="InterPro" id="IPR013087">
    <property type="entry name" value="Znf_C2H2_type"/>
</dbReference>
<keyword evidence="1" id="KW-0479">Metal-binding</keyword>
<keyword evidence="1" id="KW-0862">Zinc</keyword>
<keyword evidence="5" id="KW-1185">Reference proteome</keyword>
<evidence type="ECO:0000259" key="3">
    <source>
        <dbReference type="PROSITE" id="PS50157"/>
    </source>
</evidence>
<organism evidence="4 5">
    <name type="scientific">Dibothriocephalus latus</name>
    <name type="common">Fish tapeworm</name>
    <name type="synonym">Diphyllobothrium latum</name>
    <dbReference type="NCBI Taxonomy" id="60516"/>
    <lineage>
        <taxon>Eukaryota</taxon>
        <taxon>Metazoa</taxon>
        <taxon>Spiralia</taxon>
        <taxon>Lophotrochozoa</taxon>
        <taxon>Platyhelminthes</taxon>
        <taxon>Cestoda</taxon>
        <taxon>Eucestoda</taxon>
        <taxon>Diphyllobothriidea</taxon>
        <taxon>Diphyllobothriidae</taxon>
        <taxon>Dibothriocephalus</taxon>
    </lineage>
</organism>
<evidence type="ECO:0000256" key="2">
    <source>
        <dbReference type="SAM" id="MobiDB-lite"/>
    </source>
</evidence>
<feature type="compositionally biased region" description="Low complexity" evidence="2">
    <location>
        <begin position="94"/>
        <end position="103"/>
    </location>
</feature>
<dbReference type="Proteomes" id="UP000281553">
    <property type="component" value="Unassembled WGS sequence"/>
</dbReference>
<feature type="compositionally biased region" description="Polar residues" evidence="2">
    <location>
        <begin position="70"/>
        <end position="84"/>
    </location>
</feature>
<dbReference type="GO" id="GO:0008270">
    <property type="term" value="F:zinc ion binding"/>
    <property type="evidence" value="ECO:0007669"/>
    <property type="project" value="UniProtKB-KW"/>
</dbReference>
<proteinExistence type="predicted"/>
<accession>A0A3P7NSZ5</accession>
<sequence>MIFDDDHMPKIIAGGPDLNVPGVVKDSGILYSNRLNLSQNCDLIVSKARRTTGSLHRNFKPIKPQRRRQQLTGQQDLRGSNGSDCASIGDAWHPSPASSPSSAEVNHGRLTPTFSSSVPTGDLNAATCLSIPPKVSAPTSPLESNTSELGRFSCEICSKTLGDRAKLKDHIDNVHNSKSHSSTSRSVFSSMYYSRFRFRFRFLLREI</sequence>
<name>A0A3P7NSZ5_DIBLA</name>
<gene>
    <name evidence="4" type="ORF">DILT_LOCUS7433</name>
</gene>
<keyword evidence="1" id="KW-0863">Zinc-finger</keyword>
<protein>
    <recommendedName>
        <fullName evidence="3">C2H2-type domain-containing protein</fullName>
    </recommendedName>
</protein>
<dbReference type="PROSITE" id="PS50157">
    <property type="entry name" value="ZINC_FINGER_C2H2_2"/>
    <property type="match status" value="1"/>
</dbReference>
<dbReference type="EMBL" id="UYRU01051817">
    <property type="protein sequence ID" value="VDN11602.1"/>
    <property type="molecule type" value="Genomic_DNA"/>
</dbReference>
<evidence type="ECO:0000313" key="5">
    <source>
        <dbReference type="Proteomes" id="UP000281553"/>
    </source>
</evidence>
<reference evidence="4 5" key="1">
    <citation type="submission" date="2018-11" db="EMBL/GenBank/DDBJ databases">
        <authorList>
            <consortium name="Pathogen Informatics"/>
        </authorList>
    </citation>
    <scope>NUCLEOTIDE SEQUENCE [LARGE SCALE GENOMIC DNA]</scope>
</reference>
<feature type="compositionally biased region" description="Basic residues" evidence="2">
    <location>
        <begin position="57"/>
        <end position="69"/>
    </location>
</feature>